<dbReference type="AlphaFoldDB" id="A0A0D2LM09"/>
<evidence type="ECO:0000256" key="12">
    <source>
        <dbReference type="ARBA" id="ARBA00023136"/>
    </source>
</evidence>
<dbReference type="GO" id="GO:0020037">
    <property type="term" value="F:heme binding"/>
    <property type="evidence" value="ECO:0007669"/>
    <property type="project" value="InterPro"/>
</dbReference>
<dbReference type="EMBL" id="KN817520">
    <property type="protein sequence ID" value="KJA29007.1"/>
    <property type="molecule type" value="Genomic_DNA"/>
</dbReference>
<keyword evidence="7 13" id="KW-0479">Metal-binding</keyword>
<dbReference type="PANTHER" id="PTHR24305">
    <property type="entry name" value="CYTOCHROME P450"/>
    <property type="match status" value="1"/>
</dbReference>
<evidence type="ECO:0000256" key="2">
    <source>
        <dbReference type="ARBA" id="ARBA00004370"/>
    </source>
</evidence>
<evidence type="ECO:0000256" key="11">
    <source>
        <dbReference type="ARBA" id="ARBA00023033"/>
    </source>
</evidence>
<keyword evidence="6" id="KW-0812">Transmembrane</keyword>
<comment type="pathway">
    <text evidence="3">Secondary metabolite biosynthesis; terpenoid biosynthesis.</text>
</comment>
<dbReference type="PRINTS" id="PR00385">
    <property type="entry name" value="P450"/>
</dbReference>
<keyword evidence="5 13" id="KW-0349">Heme</keyword>
<evidence type="ECO:0000256" key="6">
    <source>
        <dbReference type="ARBA" id="ARBA00022692"/>
    </source>
</evidence>
<dbReference type="Proteomes" id="UP000054270">
    <property type="component" value="Unassembled WGS sequence"/>
</dbReference>
<evidence type="ECO:0000313" key="15">
    <source>
        <dbReference type="EMBL" id="KJA29007.1"/>
    </source>
</evidence>
<evidence type="ECO:0000256" key="13">
    <source>
        <dbReference type="PIRSR" id="PIRSR602401-1"/>
    </source>
</evidence>
<dbReference type="PROSITE" id="PS00086">
    <property type="entry name" value="CYTOCHROME_P450"/>
    <property type="match status" value="1"/>
</dbReference>
<dbReference type="GO" id="GO:0005506">
    <property type="term" value="F:iron ion binding"/>
    <property type="evidence" value="ECO:0007669"/>
    <property type="project" value="InterPro"/>
</dbReference>
<dbReference type="Gene3D" id="1.10.630.10">
    <property type="entry name" value="Cytochrome P450"/>
    <property type="match status" value="1"/>
</dbReference>
<evidence type="ECO:0000256" key="14">
    <source>
        <dbReference type="RuleBase" id="RU000461"/>
    </source>
</evidence>
<evidence type="ECO:0008006" key="17">
    <source>
        <dbReference type="Google" id="ProtNLM"/>
    </source>
</evidence>
<comment type="subcellular location">
    <subcellularLocation>
        <location evidence="2">Membrane</location>
    </subcellularLocation>
</comment>
<sequence>MQVVALLLSSLSAIFVFRRLWAWWEAVRAIQDFPGRRLLISPNSFISNFLPKMRFINAGRNQLFVNKHDPFEKYGWDIHSSISAFPNVRLSLSLADASAIKEVTSSRARFPKPVKYYKSLSFFGKNIVASEGEDWKKYRKISAPAFSDRNNALVWSESIKTVKGMFTDIWGDRDVITVDHCVDITLPIALFIIGAAGFGRNISWIEDAATAPGYTMTFKEALHIVASDAFIKLAVPSWAMNKIERFRKVDIAFSELQRYMAAMIQERQIGEKAESHDLFGALLEANDNSLDVTTLTESELIGNIYIFLLAGHETTAHTLCFTFALLALYPDEQEILFEHIKSVLVDGKEPTYEQMPLFTYSNAVYYETLRMFPPVTGIPKMAAEDTSITARNANGKSVVIPIPKGTDITLNVPGLHYNPRYWEDPHTFKPARFLKDWPRDAFIPFSAGARACIGRKFFETEGIAILTMLVSRYKITVKDEPEFSNETFEQRKTRVLACRAGLTITPLRVPLTFTRR</sequence>
<dbReference type="PRINTS" id="PR00463">
    <property type="entry name" value="EP450I"/>
</dbReference>
<protein>
    <recommendedName>
        <fullName evidence="17">Cytochrome P450</fullName>
    </recommendedName>
</protein>
<dbReference type="InterPro" id="IPR001128">
    <property type="entry name" value="Cyt_P450"/>
</dbReference>
<evidence type="ECO:0000256" key="9">
    <source>
        <dbReference type="ARBA" id="ARBA00023002"/>
    </source>
</evidence>
<feature type="binding site" description="axial binding residue" evidence="13">
    <location>
        <position position="452"/>
    </location>
    <ligand>
        <name>heme</name>
        <dbReference type="ChEBI" id="CHEBI:30413"/>
    </ligand>
    <ligandPart>
        <name>Fe</name>
        <dbReference type="ChEBI" id="CHEBI:18248"/>
    </ligandPart>
</feature>
<dbReference type="InterPro" id="IPR002401">
    <property type="entry name" value="Cyt_P450_E_grp-I"/>
</dbReference>
<organism evidence="15 16">
    <name type="scientific">Hypholoma sublateritium (strain FD-334 SS-4)</name>
    <dbReference type="NCBI Taxonomy" id="945553"/>
    <lineage>
        <taxon>Eukaryota</taxon>
        <taxon>Fungi</taxon>
        <taxon>Dikarya</taxon>
        <taxon>Basidiomycota</taxon>
        <taxon>Agaricomycotina</taxon>
        <taxon>Agaricomycetes</taxon>
        <taxon>Agaricomycetidae</taxon>
        <taxon>Agaricales</taxon>
        <taxon>Agaricineae</taxon>
        <taxon>Strophariaceae</taxon>
        <taxon>Hypholoma</taxon>
    </lineage>
</organism>
<keyword evidence="10 13" id="KW-0408">Iron</keyword>
<dbReference type="GO" id="GO:0016705">
    <property type="term" value="F:oxidoreductase activity, acting on paired donors, with incorporation or reduction of molecular oxygen"/>
    <property type="evidence" value="ECO:0007669"/>
    <property type="project" value="InterPro"/>
</dbReference>
<evidence type="ECO:0000256" key="3">
    <source>
        <dbReference type="ARBA" id="ARBA00004721"/>
    </source>
</evidence>
<evidence type="ECO:0000256" key="1">
    <source>
        <dbReference type="ARBA" id="ARBA00001971"/>
    </source>
</evidence>
<evidence type="ECO:0000256" key="7">
    <source>
        <dbReference type="ARBA" id="ARBA00022723"/>
    </source>
</evidence>
<gene>
    <name evidence="15" type="ORF">HYPSUDRAFT_33497</name>
</gene>
<dbReference type="GO" id="GO:0016020">
    <property type="term" value="C:membrane"/>
    <property type="evidence" value="ECO:0007669"/>
    <property type="project" value="UniProtKB-SubCell"/>
</dbReference>
<keyword evidence="8" id="KW-1133">Transmembrane helix</keyword>
<proteinExistence type="inferred from homology"/>
<evidence type="ECO:0000256" key="10">
    <source>
        <dbReference type="ARBA" id="ARBA00023004"/>
    </source>
</evidence>
<dbReference type="InterPro" id="IPR036396">
    <property type="entry name" value="Cyt_P450_sf"/>
</dbReference>
<dbReference type="InterPro" id="IPR017972">
    <property type="entry name" value="Cyt_P450_CS"/>
</dbReference>
<dbReference type="STRING" id="945553.A0A0D2LM09"/>
<dbReference type="OMA" id="NPKYWPA"/>
<evidence type="ECO:0000256" key="8">
    <source>
        <dbReference type="ARBA" id="ARBA00022989"/>
    </source>
</evidence>
<evidence type="ECO:0000256" key="4">
    <source>
        <dbReference type="ARBA" id="ARBA00010617"/>
    </source>
</evidence>
<comment type="cofactor">
    <cofactor evidence="1 13">
        <name>heme</name>
        <dbReference type="ChEBI" id="CHEBI:30413"/>
    </cofactor>
</comment>
<keyword evidence="9 14" id="KW-0560">Oxidoreductase</keyword>
<reference evidence="16" key="1">
    <citation type="submission" date="2014-04" db="EMBL/GenBank/DDBJ databases">
        <title>Evolutionary Origins and Diversification of the Mycorrhizal Mutualists.</title>
        <authorList>
            <consortium name="DOE Joint Genome Institute"/>
            <consortium name="Mycorrhizal Genomics Consortium"/>
            <person name="Kohler A."/>
            <person name="Kuo A."/>
            <person name="Nagy L.G."/>
            <person name="Floudas D."/>
            <person name="Copeland A."/>
            <person name="Barry K.W."/>
            <person name="Cichocki N."/>
            <person name="Veneault-Fourrey C."/>
            <person name="LaButti K."/>
            <person name="Lindquist E.A."/>
            <person name="Lipzen A."/>
            <person name="Lundell T."/>
            <person name="Morin E."/>
            <person name="Murat C."/>
            <person name="Riley R."/>
            <person name="Ohm R."/>
            <person name="Sun H."/>
            <person name="Tunlid A."/>
            <person name="Henrissat B."/>
            <person name="Grigoriev I.V."/>
            <person name="Hibbett D.S."/>
            <person name="Martin F."/>
        </authorList>
    </citation>
    <scope>NUCLEOTIDE SEQUENCE [LARGE SCALE GENOMIC DNA]</scope>
    <source>
        <strain evidence="16">FD-334 SS-4</strain>
    </source>
</reference>
<evidence type="ECO:0000313" key="16">
    <source>
        <dbReference type="Proteomes" id="UP000054270"/>
    </source>
</evidence>
<dbReference type="InterPro" id="IPR050121">
    <property type="entry name" value="Cytochrome_P450_monoxygenase"/>
</dbReference>
<dbReference type="PANTHER" id="PTHR24305:SF166">
    <property type="entry name" value="CYTOCHROME P450 12A4, MITOCHONDRIAL-RELATED"/>
    <property type="match status" value="1"/>
</dbReference>
<dbReference type="OrthoDB" id="1470350at2759"/>
<comment type="similarity">
    <text evidence="4 14">Belongs to the cytochrome P450 family.</text>
</comment>
<dbReference type="GO" id="GO:0004497">
    <property type="term" value="F:monooxygenase activity"/>
    <property type="evidence" value="ECO:0007669"/>
    <property type="project" value="UniProtKB-KW"/>
</dbReference>
<name>A0A0D2LM09_HYPSF</name>
<keyword evidence="11 14" id="KW-0503">Monooxygenase</keyword>
<evidence type="ECO:0000256" key="5">
    <source>
        <dbReference type="ARBA" id="ARBA00022617"/>
    </source>
</evidence>
<dbReference type="Pfam" id="PF00067">
    <property type="entry name" value="p450"/>
    <property type="match status" value="1"/>
</dbReference>
<accession>A0A0D2LM09</accession>
<dbReference type="CDD" id="cd11070">
    <property type="entry name" value="CYP56-like"/>
    <property type="match status" value="1"/>
</dbReference>
<keyword evidence="12" id="KW-0472">Membrane</keyword>
<dbReference type="SUPFAM" id="SSF48264">
    <property type="entry name" value="Cytochrome P450"/>
    <property type="match status" value="1"/>
</dbReference>
<keyword evidence="16" id="KW-1185">Reference proteome</keyword>